<evidence type="ECO:0000313" key="2">
    <source>
        <dbReference type="EMBL" id="KAK4205037.1"/>
    </source>
</evidence>
<accession>A0AAN6XUX7</accession>
<protein>
    <submittedName>
        <fullName evidence="2">Uncharacterized protein</fullName>
    </submittedName>
</protein>
<reference evidence="2" key="2">
    <citation type="submission" date="2023-05" db="EMBL/GenBank/DDBJ databases">
        <authorList>
            <consortium name="Lawrence Berkeley National Laboratory"/>
            <person name="Steindorff A."/>
            <person name="Hensen N."/>
            <person name="Bonometti L."/>
            <person name="Westerberg I."/>
            <person name="Brannstrom I.O."/>
            <person name="Guillou S."/>
            <person name="Cros-Aarteil S."/>
            <person name="Calhoun S."/>
            <person name="Haridas S."/>
            <person name="Kuo A."/>
            <person name="Mondo S."/>
            <person name="Pangilinan J."/>
            <person name="Riley R."/>
            <person name="Labutti K."/>
            <person name="Andreopoulos B."/>
            <person name="Lipzen A."/>
            <person name="Chen C."/>
            <person name="Yanf M."/>
            <person name="Daum C."/>
            <person name="Ng V."/>
            <person name="Clum A."/>
            <person name="Ohm R."/>
            <person name="Martin F."/>
            <person name="Silar P."/>
            <person name="Natvig D."/>
            <person name="Lalanne C."/>
            <person name="Gautier V."/>
            <person name="Ament-Velasquez S.L."/>
            <person name="Kruys A."/>
            <person name="Hutchinson M.I."/>
            <person name="Powell A.J."/>
            <person name="Barry K."/>
            <person name="Miller A.N."/>
            <person name="Grigoriev I.V."/>
            <person name="Debuchy R."/>
            <person name="Gladieux P."/>
            <person name="Thoren M.H."/>
            <person name="Johannesson H."/>
        </authorList>
    </citation>
    <scope>NUCLEOTIDE SEQUENCE</scope>
    <source>
        <strain evidence="2">CBS 315.58</strain>
    </source>
</reference>
<reference evidence="2" key="1">
    <citation type="journal article" date="2023" name="Mol. Phylogenet. Evol.">
        <title>Genome-scale phylogeny and comparative genomics of the fungal order Sordariales.</title>
        <authorList>
            <person name="Hensen N."/>
            <person name="Bonometti L."/>
            <person name="Westerberg I."/>
            <person name="Brannstrom I.O."/>
            <person name="Guillou S."/>
            <person name="Cros-Aarteil S."/>
            <person name="Calhoun S."/>
            <person name="Haridas S."/>
            <person name="Kuo A."/>
            <person name="Mondo S."/>
            <person name="Pangilinan J."/>
            <person name="Riley R."/>
            <person name="LaButti K."/>
            <person name="Andreopoulos B."/>
            <person name="Lipzen A."/>
            <person name="Chen C."/>
            <person name="Yan M."/>
            <person name="Daum C."/>
            <person name="Ng V."/>
            <person name="Clum A."/>
            <person name="Steindorff A."/>
            <person name="Ohm R.A."/>
            <person name="Martin F."/>
            <person name="Silar P."/>
            <person name="Natvig D.O."/>
            <person name="Lalanne C."/>
            <person name="Gautier V."/>
            <person name="Ament-Velasquez S.L."/>
            <person name="Kruys A."/>
            <person name="Hutchinson M.I."/>
            <person name="Powell A.J."/>
            <person name="Barry K."/>
            <person name="Miller A.N."/>
            <person name="Grigoriev I.V."/>
            <person name="Debuchy R."/>
            <person name="Gladieux P."/>
            <person name="Hiltunen Thoren M."/>
            <person name="Johannesson H."/>
        </authorList>
    </citation>
    <scope>NUCLEOTIDE SEQUENCE</scope>
    <source>
        <strain evidence="2">CBS 315.58</strain>
    </source>
</reference>
<proteinExistence type="predicted"/>
<gene>
    <name evidence="2" type="ORF">QBC40DRAFT_249426</name>
</gene>
<dbReference type="Proteomes" id="UP001303160">
    <property type="component" value="Unassembled WGS sequence"/>
</dbReference>
<feature type="region of interest" description="Disordered" evidence="1">
    <location>
        <begin position="170"/>
        <end position="218"/>
    </location>
</feature>
<evidence type="ECO:0000313" key="3">
    <source>
        <dbReference type="Proteomes" id="UP001303160"/>
    </source>
</evidence>
<sequence length="279" mass="30533">MSQGSQPDPLPGAQSEPPFIPPPFVPIATSTNDLIQLFGPFSVNNPVAEQLLNESAEEGSQDFPTDFEGQSALVQQMYYHIFEVDDIVDNKEVQQGLRGGRIGGARNRVKTMSPRYVQLICWELLFEARNAQAGNFLLPVREYQDPLLRKSKAMVVQLMTPSPIQRAVAAPEAELKQKQANNKGSKGKGRERAELKRVRRAQSAPANRPRGNLAVPQNQMAVAQNPVSQNPVAESLVAVPTLDSHEANDVDCLHPRTALAQASQVNNLQASQVNNLQAS</sequence>
<name>A0AAN6XUX7_9PEZI</name>
<dbReference type="AlphaFoldDB" id="A0AAN6XUX7"/>
<organism evidence="2 3">
    <name type="scientific">Triangularia verruculosa</name>
    <dbReference type="NCBI Taxonomy" id="2587418"/>
    <lineage>
        <taxon>Eukaryota</taxon>
        <taxon>Fungi</taxon>
        <taxon>Dikarya</taxon>
        <taxon>Ascomycota</taxon>
        <taxon>Pezizomycotina</taxon>
        <taxon>Sordariomycetes</taxon>
        <taxon>Sordariomycetidae</taxon>
        <taxon>Sordariales</taxon>
        <taxon>Podosporaceae</taxon>
        <taxon>Triangularia</taxon>
    </lineage>
</organism>
<dbReference type="EMBL" id="MU863878">
    <property type="protein sequence ID" value="KAK4205037.1"/>
    <property type="molecule type" value="Genomic_DNA"/>
</dbReference>
<keyword evidence="3" id="KW-1185">Reference proteome</keyword>
<evidence type="ECO:0000256" key="1">
    <source>
        <dbReference type="SAM" id="MobiDB-lite"/>
    </source>
</evidence>
<comment type="caution">
    <text evidence="2">The sequence shown here is derived from an EMBL/GenBank/DDBJ whole genome shotgun (WGS) entry which is preliminary data.</text>
</comment>
<feature type="region of interest" description="Disordered" evidence="1">
    <location>
        <begin position="1"/>
        <end position="24"/>
    </location>
</feature>